<accession>A0AA35M9U8</accession>
<dbReference type="PANTHER" id="PTHR37534:SF48">
    <property type="entry name" value="FINGER DOMAIN PROTEIN, PUTATIVE-RELATED"/>
    <property type="match status" value="1"/>
</dbReference>
<feature type="region of interest" description="Disordered" evidence="3">
    <location>
        <begin position="1"/>
        <end position="22"/>
    </location>
</feature>
<protein>
    <recommendedName>
        <fullName evidence="6">Zn(2)-C6 fungal-type domain-containing protein</fullName>
    </recommendedName>
</protein>
<dbReference type="PANTHER" id="PTHR37534">
    <property type="entry name" value="TRANSCRIPTIONAL ACTIVATOR PROTEIN UGA3"/>
    <property type="match status" value="1"/>
</dbReference>
<dbReference type="GO" id="GO:0000976">
    <property type="term" value="F:transcription cis-regulatory region binding"/>
    <property type="evidence" value="ECO:0007669"/>
    <property type="project" value="TreeGrafter"/>
</dbReference>
<name>A0AA35M9U8_9HYPO</name>
<dbReference type="AlphaFoldDB" id="A0AA35M9U8"/>
<evidence type="ECO:0008006" key="6">
    <source>
        <dbReference type="Google" id="ProtNLM"/>
    </source>
</evidence>
<dbReference type="InterPro" id="IPR036864">
    <property type="entry name" value="Zn2-C6_fun-type_DNA-bd_sf"/>
</dbReference>
<evidence type="ECO:0000256" key="1">
    <source>
        <dbReference type="ARBA" id="ARBA00004123"/>
    </source>
</evidence>
<dbReference type="GO" id="GO:0008270">
    <property type="term" value="F:zinc ion binding"/>
    <property type="evidence" value="ECO:0007669"/>
    <property type="project" value="InterPro"/>
</dbReference>
<evidence type="ECO:0000256" key="2">
    <source>
        <dbReference type="ARBA" id="ARBA00023242"/>
    </source>
</evidence>
<dbReference type="GO" id="GO:0000981">
    <property type="term" value="F:DNA-binding transcription factor activity, RNA polymerase II-specific"/>
    <property type="evidence" value="ECO:0007669"/>
    <property type="project" value="InterPro"/>
</dbReference>
<comment type="caution">
    <text evidence="4">The sequence shown here is derived from an EMBL/GenBank/DDBJ whole genome shotgun (WGS) entry which is preliminary data.</text>
</comment>
<evidence type="ECO:0000313" key="4">
    <source>
        <dbReference type="EMBL" id="CAI6092331.1"/>
    </source>
</evidence>
<dbReference type="GO" id="GO:0045944">
    <property type="term" value="P:positive regulation of transcription by RNA polymerase II"/>
    <property type="evidence" value="ECO:0007669"/>
    <property type="project" value="TreeGrafter"/>
</dbReference>
<dbReference type="EMBL" id="CABFNP030001199">
    <property type="protein sequence ID" value="CAI6092331.1"/>
    <property type="molecule type" value="Genomic_DNA"/>
</dbReference>
<evidence type="ECO:0000313" key="5">
    <source>
        <dbReference type="Proteomes" id="UP001160390"/>
    </source>
</evidence>
<sequence>MGSNDKTLAKAASSSTDKGHSCSQQRHCWECLRRRLVCDSTHPVCNRCSIAGVVCPGYDNTQPLKWLAPGRVKVRNRRPRGSSSAKATKNSCKAVVAARTGTRSPPFMDVIKWTWPPELRAEAFIFSEAAEYYNTCIYQDLIHIHDLAYNDAVFPITREHLQHAARVPDYIKYIFVCVALSHRINRTRNDPELKTLVRRIWEYRGIVIRGLREDIEEGSKRHFDIILAGIISLLLVDAQQGSSPDWLCHIDMIQALISMRGGFRAACTSSLDPVILCFFYVLALGNTTSPASSLVMTRSNVEDLDFIIERYGDRTFQFHLLPPPLFAEIVRINHLRMRASSGMAGGEDLSQEAYEILARIEAFSSDNWADSKPAMKREWALVALSTQAAAALYCIASLQSLGVLPLSDILEACRIEHGISLHAYLKEALPSIRIRRFVGWPLYVLGMEAANSCGGMKDFVRNELVGMSYHIGTNTPLVAKELLERFWASGDSRWDSCFDKPYPLATPIAIDVEDGCLYFDASRYLAPKSRW</sequence>
<reference evidence="4" key="1">
    <citation type="submission" date="2023-01" db="EMBL/GenBank/DDBJ databases">
        <authorList>
            <person name="Piombo E."/>
        </authorList>
    </citation>
    <scope>NUCLEOTIDE SEQUENCE</scope>
</reference>
<dbReference type="Proteomes" id="UP001160390">
    <property type="component" value="Unassembled WGS sequence"/>
</dbReference>
<comment type="subcellular location">
    <subcellularLocation>
        <location evidence="1">Nucleus</location>
    </subcellularLocation>
</comment>
<dbReference type="InterPro" id="IPR021858">
    <property type="entry name" value="Fun_TF"/>
</dbReference>
<gene>
    <name evidence="4" type="ORF">CCHLO57077_00016589</name>
</gene>
<keyword evidence="5" id="KW-1185">Reference proteome</keyword>
<dbReference type="Pfam" id="PF11951">
    <property type="entry name" value="Fungal_trans_2"/>
    <property type="match status" value="1"/>
</dbReference>
<dbReference type="GO" id="GO:0005634">
    <property type="term" value="C:nucleus"/>
    <property type="evidence" value="ECO:0007669"/>
    <property type="project" value="UniProtKB-SubCell"/>
</dbReference>
<keyword evidence="2" id="KW-0539">Nucleus</keyword>
<dbReference type="SUPFAM" id="SSF57701">
    <property type="entry name" value="Zn2/Cys6 DNA-binding domain"/>
    <property type="match status" value="1"/>
</dbReference>
<proteinExistence type="predicted"/>
<organism evidence="4 5">
    <name type="scientific">Clonostachys chloroleuca</name>
    <dbReference type="NCBI Taxonomy" id="1926264"/>
    <lineage>
        <taxon>Eukaryota</taxon>
        <taxon>Fungi</taxon>
        <taxon>Dikarya</taxon>
        <taxon>Ascomycota</taxon>
        <taxon>Pezizomycotina</taxon>
        <taxon>Sordariomycetes</taxon>
        <taxon>Hypocreomycetidae</taxon>
        <taxon>Hypocreales</taxon>
        <taxon>Bionectriaceae</taxon>
        <taxon>Clonostachys</taxon>
    </lineage>
</organism>
<evidence type="ECO:0000256" key="3">
    <source>
        <dbReference type="SAM" id="MobiDB-lite"/>
    </source>
</evidence>